<comment type="caution">
    <text evidence="5">The sequence shown here is derived from an EMBL/GenBank/DDBJ whole genome shotgun (WGS) entry which is preliminary data.</text>
</comment>
<dbReference type="InterPro" id="IPR027417">
    <property type="entry name" value="P-loop_NTPase"/>
</dbReference>
<gene>
    <name evidence="5" type="ORF">MNOR_LOCUS17135</name>
</gene>
<protein>
    <submittedName>
        <fullName evidence="5">Uncharacterized protein</fullName>
    </submittedName>
</protein>
<evidence type="ECO:0000256" key="2">
    <source>
        <dbReference type="ARBA" id="ARBA00022989"/>
    </source>
</evidence>
<keyword evidence="6" id="KW-1185">Reference proteome</keyword>
<feature type="compositionally biased region" description="Basic and acidic residues" evidence="4">
    <location>
        <begin position="40"/>
        <end position="63"/>
    </location>
</feature>
<dbReference type="GO" id="GO:0005524">
    <property type="term" value="F:ATP binding"/>
    <property type="evidence" value="ECO:0007669"/>
    <property type="project" value="InterPro"/>
</dbReference>
<evidence type="ECO:0000256" key="1">
    <source>
        <dbReference type="ARBA" id="ARBA00022692"/>
    </source>
</evidence>
<dbReference type="Gene3D" id="3.40.50.300">
    <property type="entry name" value="P-loop containing nucleotide triphosphate hydrolases"/>
    <property type="match status" value="1"/>
</dbReference>
<organism evidence="5 6">
    <name type="scientific">Meganyctiphanes norvegica</name>
    <name type="common">Northern krill</name>
    <name type="synonym">Thysanopoda norvegica</name>
    <dbReference type="NCBI Taxonomy" id="48144"/>
    <lineage>
        <taxon>Eukaryota</taxon>
        <taxon>Metazoa</taxon>
        <taxon>Ecdysozoa</taxon>
        <taxon>Arthropoda</taxon>
        <taxon>Crustacea</taxon>
        <taxon>Multicrustacea</taxon>
        <taxon>Malacostraca</taxon>
        <taxon>Eumalacostraca</taxon>
        <taxon>Eucarida</taxon>
        <taxon>Euphausiacea</taxon>
        <taxon>Euphausiidae</taxon>
        <taxon>Meganyctiphanes</taxon>
    </lineage>
</organism>
<name>A0AAV2QU45_MEGNR</name>
<dbReference type="Proteomes" id="UP001497623">
    <property type="component" value="Unassembled WGS sequence"/>
</dbReference>
<reference evidence="5 6" key="1">
    <citation type="submission" date="2024-05" db="EMBL/GenBank/DDBJ databases">
        <authorList>
            <person name="Wallberg A."/>
        </authorList>
    </citation>
    <scope>NUCLEOTIDE SEQUENCE [LARGE SCALE GENOMIC DNA]</scope>
</reference>
<evidence type="ECO:0000256" key="4">
    <source>
        <dbReference type="SAM" id="MobiDB-lite"/>
    </source>
</evidence>
<keyword evidence="3" id="KW-0472">Membrane</keyword>
<keyword evidence="1" id="KW-0812">Transmembrane</keyword>
<evidence type="ECO:0000313" key="6">
    <source>
        <dbReference type="Proteomes" id="UP001497623"/>
    </source>
</evidence>
<dbReference type="Gene3D" id="1.20.1560.10">
    <property type="entry name" value="ABC transporter type 1, transmembrane domain"/>
    <property type="match status" value="1"/>
</dbReference>
<dbReference type="AlphaFoldDB" id="A0AAV2QU45"/>
<feature type="non-terminal residue" evidence="5">
    <location>
        <position position="115"/>
    </location>
</feature>
<proteinExistence type="predicted"/>
<dbReference type="GO" id="GO:0016020">
    <property type="term" value="C:membrane"/>
    <property type="evidence" value="ECO:0007669"/>
    <property type="project" value="InterPro"/>
</dbReference>
<feature type="compositionally biased region" description="Polar residues" evidence="4">
    <location>
        <begin position="104"/>
        <end position="115"/>
    </location>
</feature>
<evidence type="ECO:0000313" key="5">
    <source>
        <dbReference type="EMBL" id="CAL4101948.1"/>
    </source>
</evidence>
<evidence type="ECO:0000256" key="3">
    <source>
        <dbReference type="ARBA" id="ARBA00023136"/>
    </source>
</evidence>
<sequence length="115" mass="12967">QYLPQTDRVIYLRDGRVAEEGIHTELMEKDGGYAGLYKQHMETVENEDNKTKDRNENLKRNRNDSVMSTGSSTSQNSPAKGQKHQQTGGGTLMTEEKMDKGDIPSSTIHSYIQYA</sequence>
<feature type="non-terminal residue" evidence="5">
    <location>
        <position position="1"/>
    </location>
</feature>
<keyword evidence="2" id="KW-1133">Transmembrane helix</keyword>
<dbReference type="EMBL" id="CAXKWB010011587">
    <property type="protein sequence ID" value="CAL4101948.1"/>
    <property type="molecule type" value="Genomic_DNA"/>
</dbReference>
<feature type="region of interest" description="Disordered" evidence="4">
    <location>
        <begin position="40"/>
        <end position="115"/>
    </location>
</feature>
<accession>A0AAV2QU45</accession>
<feature type="compositionally biased region" description="Polar residues" evidence="4">
    <location>
        <begin position="64"/>
        <end position="79"/>
    </location>
</feature>
<dbReference type="InterPro" id="IPR036640">
    <property type="entry name" value="ABC1_TM_sf"/>
</dbReference>